<dbReference type="GO" id="GO:0005737">
    <property type="term" value="C:cytoplasm"/>
    <property type="evidence" value="ECO:0007669"/>
    <property type="project" value="TreeGrafter"/>
</dbReference>
<sequence>MQDYKDSLNKKIKELITQGFPEKIVQLNELLSTPMFYKRKFSDIYPDLNIPAPKIFLVNNNEGGDSAKQPAKRARTVPLLVSGSKIMYLSTGSVPCNSSLCEMVQIVKPIIHKVIEDSNFLKMWISSMNPKFEDRNNFGVSIQKANLDEIQNVKTCGESLFSRSSNYFLSHAKIDVLSSN</sequence>
<dbReference type="Gene3D" id="1.20.120.180">
    <property type="entry name" value="Proteasome activator pa28, C-terminal domain"/>
    <property type="match status" value="1"/>
</dbReference>
<comment type="similarity">
    <text evidence="1">Belongs to the PA28 family.</text>
</comment>
<dbReference type="STRING" id="37001.A0A1A9WYY6"/>
<dbReference type="InterPro" id="IPR009077">
    <property type="entry name" value="Proteasome_activ_PA28"/>
</dbReference>
<dbReference type="Pfam" id="PF02251">
    <property type="entry name" value="PA28_N"/>
    <property type="match status" value="1"/>
</dbReference>
<dbReference type="InterPro" id="IPR003185">
    <property type="entry name" value="Proteasome_activ_PA28_N"/>
</dbReference>
<evidence type="ECO:0000259" key="4">
    <source>
        <dbReference type="Pfam" id="PF02252"/>
    </source>
</evidence>
<evidence type="ECO:0008006" key="7">
    <source>
        <dbReference type="Google" id="ProtNLM"/>
    </source>
</evidence>
<evidence type="ECO:0000313" key="6">
    <source>
        <dbReference type="Proteomes" id="UP000091820"/>
    </source>
</evidence>
<keyword evidence="2" id="KW-0647">Proteasome</keyword>
<dbReference type="GO" id="GO:2000045">
    <property type="term" value="P:regulation of G1/S transition of mitotic cell cycle"/>
    <property type="evidence" value="ECO:0007669"/>
    <property type="project" value="TreeGrafter"/>
</dbReference>
<dbReference type="InterPro" id="IPR036996">
    <property type="entry name" value="PA28_N_sf"/>
</dbReference>
<evidence type="ECO:0000256" key="2">
    <source>
        <dbReference type="ARBA" id="ARBA00022942"/>
    </source>
</evidence>
<feature type="domain" description="Proteasome activator PA28 N-terminal" evidence="3">
    <location>
        <begin position="2"/>
        <end position="54"/>
    </location>
</feature>
<keyword evidence="6" id="KW-1185">Reference proteome</keyword>
<evidence type="ECO:0000256" key="1">
    <source>
        <dbReference type="ARBA" id="ARBA00005883"/>
    </source>
</evidence>
<dbReference type="InterPro" id="IPR036252">
    <property type="entry name" value="Proteasome_activ_sf"/>
</dbReference>
<reference evidence="6" key="1">
    <citation type="submission" date="2014-03" db="EMBL/GenBank/DDBJ databases">
        <authorList>
            <person name="Aksoy S."/>
            <person name="Warren W."/>
            <person name="Wilson R.K."/>
        </authorList>
    </citation>
    <scope>NUCLEOTIDE SEQUENCE [LARGE SCALE GENOMIC DNA]</scope>
    <source>
        <strain evidence="6">IAEA</strain>
    </source>
</reference>
<dbReference type="Gene3D" id="1.20.5.120">
    <property type="entry name" value="Proteasome activator pa28, N-terminal domain"/>
    <property type="match status" value="1"/>
</dbReference>
<accession>A0A1A9WYY6</accession>
<dbReference type="EnsemblMetazoa" id="GBRI037767-RA">
    <property type="protein sequence ID" value="GBRI037767-PA"/>
    <property type="gene ID" value="GBRI037767"/>
</dbReference>
<dbReference type="GO" id="GO:0008537">
    <property type="term" value="C:proteasome activator complex"/>
    <property type="evidence" value="ECO:0007669"/>
    <property type="project" value="InterPro"/>
</dbReference>
<dbReference type="GO" id="GO:0061136">
    <property type="term" value="P:regulation of proteasomal protein catabolic process"/>
    <property type="evidence" value="ECO:0007669"/>
    <property type="project" value="TreeGrafter"/>
</dbReference>
<dbReference type="AlphaFoldDB" id="A0A1A9WYY6"/>
<dbReference type="VEuPathDB" id="VectorBase:GBRI037767"/>
<dbReference type="PANTHER" id="PTHR10660">
    <property type="entry name" value="PROTEASOME REGULATOR PA28"/>
    <property type="match status" value="1"/>
</dbReference>
<protein>
    <recommendedName>
        <fullName evidence="7">Proteasome activator PA28 N-terminal domain-containing protein</fullName>
    </recommendedName>
</protein>
<dbReference type="InterPro" id="IPR036997">
    <property type="entry name" value="PA28_C_sf"/>
</dbReference>
<dbReference type="PANTHER" id="PTHR10660:SF2">
    <property type="entry name" value="LD45860P"/>
    <property type="match status" value="1"/>
</dbReference>
<proteinExistence type="inferred from homology"/>
<dbReference type="GO" id="GO:0061133">
    <property type="term" value="F:endopeptidase activator activity"/>
    <property type="evidence" value="ECO:0007669"/>
    <property type="project" value="TreeGrafter"/>
</dbReference>
<evidence type="ECO:0000313" key="5">
    <source>
        <dbReference type="EnsemblMetazoa" id="GBRI037767-PA"/>
    </source>
</evidence>
<organism evidence="5 6">
    <name type="scientific">Glossina brevipalpis</name>
    <dbReference type="NCBI Taxonomy" id="37001"/>
    <lineage>
        <taxon>Eukaryota</taxon>
        <taxon>Metazoa</taxon>
        <taxon>Ecdysozoa</taxon>
        <taxon>Arthropoda</taxon>
        <taxon>Hexapoda</taxon>
        <taxon>Insecta</taxon>
        <taxon>Pterygota</taxon>
        <taxon>Neoptera</taxon>
        <taxon>Endopterygota</taxon>
        <taxon>Diptera</taxon>
        <taxon>Brachycera</taxon>
        <taxon>Muscomorpha</taxon>
        <taxon>Hippoboscoidea</taxon>
        <taxon>Glossinidae</taxon>
        <taxon>Glossina</taxon>
    </lineage>
</organism>
<dbReference type="InterPro" id="IPR003186">
    <property type="entry name" value="PA28_C"/>
</dbReference>
<feature type="domain" description="Proteasome activator PA28 C-terminal" evidence="4">
    <location>
        <begin position="94"/>
        <end position="174"/>
    </location>
</feature>
<name>A0A1A9WYY6_9MUSC</name>
<reference evidence="5" key="2">
    <citation type="submission" date="2020-05" db="UniProtKB">
        <authorList>
            <consortium name="EnsemblMetazoa"/>
        </authorList>
    </citation>
    <scope>IDENTIFICATION</scope>
    <source>
        <strain evidence="5">IAEA</strain>
    </source>
</reference>
<evidence type="ECO:0000259" key="3">
    <source>
        <dbReference type="Pfam" id="PF02251"/>
    </source>
</evidence>
<dbReference type="Pfam" id="PF02252">
    <property type="entry name" value="PA28_C"/>
    <property type="match status" value="1"/>
</dbReference>
<dbReference type="Proteomes" id="UP000091820">
    <property type="component" value="Unassembled WGS sequence"/>
</dbReference>
<dbReference type="GO" id="GO:0005654">
    <property type="term" value="C:nucleoplasm"/>
    <property type="evidence" value="ECO:0007669"/>
    <property type="project" value="TreeGrafter"/>
</dbReference>
<dbReference type="SUPFAM" id="SSF47216">
    <property type="entry name" value="Proteasome activator"/>
    <property type="match status" value="1"/>
</dbReference>